<dbReference type="InterPro" id="IPR008254">
    <property type="entry name" value="Flavodoxin/NO_synth"/>
</dbReference>
<dbReference type="GO" id="GO:0010181">
    <property type="term" value="F:FMN binding"/>
    <property type="evidence" value="ECO:0007669"/>
    <property type="project" value="InterPro"/>
</dbReference>
<evidence type="ECO:0000313" key="4">
    <source>
        <dbReference type="Proteomes" id="UP001165083"/>
    </source>
</evidence>
<dbReference type="InterPro" id="IPR029039">
    <property type="entry name" value="Flavoprotein-like_sf"/>
</dbReference>
<sequence length="157" mass="16604">MADSLSELELPFRAVVPLTDAMEKLQTFLYYEGVPDNIVTNIFGNSPVLQPKEYVTASAVLGDAAHSSNVTGFKSSATDSSSHRAGHSPIDPVSTNDHLPLSPAKPTNTPLTAMNNVAIIYYSTYHHIAALAKAIEAGVESVLGVTATIYQVAETTG</sequence>
<feature type="domain" description="Flavodoxin-like" evidence="2">
    <location>
        <begin position="117"/>
        <end position="157"/>
    </location>
</feature>
<comment type="caution">
    <text evidence="3">The sequence shown here is derived from an EMBL/GenBank/DDBJ whole genome shotgun (WGS) entry which is preliminary data.</text>
</comment>
<evidence type="ECO:0000313" key="3">
    <source>
        <dbReference type="EMBL" id="GMF19237.1"/>
    </source>
</evidence>
<dbReference type="Gene3D" id="3.40.50.360">
    <property type="match status" value="1"/>
</dbReference>
<dbReference type="OrthoDB" id="504689at2759"/>
<accession>A0A9W6WWQ1</accession>
<gene>
    <name evidence="3" type="ORF">Plil01_000732400</name>
</gene>
<dbReference type="SUPFAM" id="SSF52218">
    <property type="entry name" value="Flavoproteins"/>
    <property type="match status" value="1"/>
</dbReference>
<evidence type="ECO:0000256" key="1">
    <source>
        <dbReference type="SAM" id="MobiDB-lite"/>
    </source>
</evidence>
<keyword evidence="4" id="KW-1185">Reference proteome</keyword>
<evidence type="ECO:0000259" key="2">
    <source>
        <dbReference type="PROSITE" id="PS50902"/>
    </source>
</evidence>
<name>A0A9W6WWQ1_9STRA</name>
<dbReference type="AlphaFoldDB" id="A0A9W6WWQ1"/>
<feature type="region of interest" description="Disordered" evidence="1">
    <location>
        <begin position="72"/>
        <end position="107"/>
    </location>
</feature>
<dbReference type="EMBL" id="BSXW01000337">
    <property type="protein sequence ID" value="GMF19237.1"/>
    <property type="molecule type" value="Genomic_DNA"/>
</dbReference>
<organism evidence="3 4">
    <name type="scientific">Phytophthora lilii</name>
    <dbReference type="NCBI Taxonomy" id="2077276"/>
    <lineage>
        <taxon>Eukaryota</taxon>
        <taxon>Sar</taxon>
        <taxon>Stramenopiles</taxon>
        <taxon>Oomycota</taxon>
        <taxon>Peronosporomycetes</taxon>
        <taxon>Peronosporales</taxon>
        <taxon>Peronosporaceae</taxon>
        <taxon>Phytophthora</taxon>
    </lineage>
</organism>
<proteinExistence type="predicted"/>
<reference evidence="3" key="1">
    <citation type="submission" date="2023-04" db="EMBL/GenBank/DDBJ databases">
        <title>Phytophthora lilii NBRC 32176.</title>
        <authorList>
            <person name="Ichikawa N."/>
            <person name="Sato H."/>
            <person name="Tonouchi N."/>
        </authorList>
    </citation>
    <scope>NUCLEOTIDE SEQUENCE</scope>
    <source>
        <strain evidence="3">NBRC 32176</strain>
    </source>
</reference>
<protein>
    <submittedName>
        <fullName evidence="3">Unnamed protein product</fullName>
    </submittedName>
</protein>
<dbReference type="Proteomes" id="UP001165083">
    <property type="component" value="Unassembled WGS sequence"/>
</dbReference>
<dbReference type="PROSITE" id="PS50902">
    <property type="entry name" value="FLAVODOXIN_LIKE"/>
    <property type="match status" value="1"/>
</dbReference>